<dbReference type="EMBL" id="JACAZI010000007">
    <property type="protein sequence ID" value="KAF7356285.1"/>
    <property type="molecule type" value="Genomic_DNA"/>
</dbReference>
<proteinExistence type="predicted"/>
<evidence type="ECO:0000313" key="1">
    <source>
        <dbReference type="EMBL" id="KAF7356285.1"/>
    </source>
</evidence>
<comment type="caution">
    <text evidence="1">The sequence shown here is derived from an EMBL/GenBank/DDBJ whole genome shotgun (WGS) entry which is preliminary data.</text>
</comment>
<organism evidence="1 2">
    <name type="scientific">Mycena venus</name>
    <dbReference type="NCBI Taxonomy" id="2733690"/>
    <lineage>
        <taxon>Eukaryota</taxon>
        <taxon>Fungi</taxon>
        <taxon>Dikarya</taxon>
        <taxon>Basidiomycota</taxon>
        <taxon>Agaricomycotina</taxon>
        <taxon>Agaricomycetes</taxon>
        <taxon>Agaricomycetidae</taxon>
        <taxon>Agaricales</taxon>
        <taxon>Marasmiineae</taxon>
        <taxon>Mycenaceae</taxon>
        <taxon>Mycena</taxon>
    </lineage>
</organism>
<reference evidence="1" key="1">
    <citation type="submission" date="2020-05" db="EMBL/GenBank/DDBJ databases">
        <title>Mycena genomes resolve the evolution of fungal bioluminescence.</title>
        <authorList>
            <person name="Tsai I.J."/>
        </authorList>
    </citation>
    <scope>NUCLEOTIDE SEQUENCE</scope>
    <source>
        <strain evidence="1">CCC161011</strain>
    </source>
</reference>
<evidence type="ECO:0000313" key="2">
    <source>
        <dbReference type="Proteomes" id="UP000620124"/>
    </source>
</evidence>
<gene>
    <name evidence="1" type="ORF">MVEN_00960300</name>
</gene>
<sequence length="190" mass="21194">MDNTASAIILGAVTLMPGNRWILLGLGSATLIIYVANRQRPSHQLGQVEDAVKVAEETLECAKTNCTRNQMELMDGMRRLLKAKISASEIRAQLMDTHCITTWKEFAEYVEEMRGITQSISQCAKEVKEVHTSTLRTIEAERRRQFSEGIKECNEILDTVISSPMGRSHAARRRFVSAVTGNTPQEASIV</sequence>
<dbReference type="AlphaFoldDB" id="A0A8H6YDZ2"/>
<protein>
    <submittedName>
        <fullName evidence="1">Uncharacterized protein</fullName>
    </submittedName>
</protein>
<accession>A0A8H6YDZ2</accession>
<name>A0A8H6YDZ2_9AGAR</name>
<dbReference type="Proteomes" id="UP000620124">
    <property type="component" value="Unassembled WGS sequence"/>
</dbReference>
<keyword evidence="2" id="KW-1185">Reference proteome</keyword>
<dbReference type="OrthoDB" id="2948624at2759"/>